<dbReference type="PANTHER" id="PTHR23113">
    <property type="entry name" value="GUANINE NUCLEOTIDE EXCHANGE FACTOR"/>
    <property type="match status" value="1"/>
</dbReference>
<dbReference type="InterPro" id="IPR008937">
    <property type="entry name" value="Ras-like_GEF"/>
</dbReference>
<dbReference type="Proteomes" id="UP001473302">
    <property type="component" value="Unassembled WGS sequence"/>
</dbReference>
<feature type="domain" description="Ras-GEF" evidence="4">
    <location>
        <begin position="235"/>
        <end position="496"/>
    </location>
</feature>
<name>A0ABP9YPR7_9FUNG</name>
<protein>
    <recommendedName>
        <fullName evidence="4">Ras-GEF domain-containing protein</fullName>
    </recommendedName>
</protein>
<keyword evidence="1 2" id="KW-0344">Guanine-nucleotide releasing factor</keyword>
<gene>
    <name evidence="5" type="ORF">MFLAVUS_002234</name>
</gene>
<reference evidence="5 6" key="1">
    <citation type="submission" date="2024-04" db="EMBL/GenBank/DDBJ databases">
        <title>genome sequences of Mucor flavus KT1a and Helicostylum pulchrum KT1b strains isolated from the surface of a dry-aged beef.</title>
        <authorList>
            <person name="Toyotome T."/>
            <person name="Hosono M."/>
            <person name="Torimaru M."/>
            <person name="Fukuda K."/>
            <person name="Mikami N."/>
        </authorList>
    </citation>
    <scope>NUCLEOTIDE SEQUENCE [LARGE SCALE GENOMIC DNA]</scope>
    <source>
        <strain evidence="5 6">KT1a</strain>
    </source>
</reference>
<proteinExistence type="predicted"/>
<dbReference type="PANTHER" id="PTHR23113:SF368">
    <property type="entry name" value="CELL DIVISION CONTROL PROTEIN 25"/>
    <property type="match status" value="1"/>
</dbReference>
<dbReference type="InterPro" id="IPR036964">
    <property type="entry name" value="RASGEF_cat_dom_sf"/>
</dbReference>
<dbReference type="EMBL" id="BAABUK010000003">
    <property type="protein sequence ID" value="GAA5808835.1"/>
    <property type="molecule type" value="Genomic_DNA"/>
</dbReference>
<sequence length="765" mass="85543">MQNLMHEASQCYNLGRFKVSFDLYIEALLSAVKEFQRLQFIDQSIPFLDTDMIRTRSDFEKSACTIDYSSDEDEEEYNYIIEKGLKIVTKRNKLPRRSSTSNISCSAPSSPSVVSNPLNAVKSFLSLPGSIAAQAAQAAPDNDDLFLLTNATIDPHQLITAQTSHSDNTLQSVTNNNYLPMIPQAPLVTVYKSLQQKLQELKKTDEDYNSIQSLLNRVRNIHMSATTVPTILQFQPVLIAYQLTLMDSTIFRNIPMDAILSHSPKTPHPAIVSSTDFFNYLTRLIEHAILLQQDASGRAQHINHWIKVAGKCHELKNYQTLKAVISALGTPPIQRLKKSWSFVPKKGIHLLDDLSELMSEASNYGKYRTRLGLSQDETEQNVTLTRKPSMRKNSFNEPTVPFLGIFIHDMTYLVAALSKKNQHNSQWKTSGSKQSIEDMQQDVRVSELLALFKNLQRSPPYSPHLSAVCVKDLNKNRKRKLSHALTRSSAIKKTPPYFSNQHDDETGGELSTEMQQCLVTQYLLTRSWVSEKTVDELSLVREPTKSARSYSVTDSLASPITSALPPITSSVSLTTTTRSSSGSMTSSSSISRPLSLEDELDQEDLDRKSSTTGFWLFGRKTNDSNCLKPCGSNESFGTMQRSPRHFSFEEISSNNMVKSSSFKQGTITMQREGSQNSLSIFRKDFWKGGTTSNRNPLLNFNSDPSLLSSAGIQRKGSSSSLIHPSPSSSTDTSNFHQKKLLVASPHPLDSTCTPLSEISSFNWDQ</sequence>
<dbReference type="Pfam" id="PF00617">
    <property type="entry name" value="RasGEF"/>
    <property type="match status" value="1"/>
</dbReference>
<feature type="compositionally biased region" description="Low complexity" evidence="3">
    <location>
        <begin position="717"/>
        <end position="729"/>
    </location>
</feature>
<dbReference type="Gene3D" id="1.10.840.10">
    <property type="entry name" value="Ras guanine-nucleotide exchange factors catalytic domain"/>
    <property type="match status" value="1"/>
</dbReference>
<feature type="compositionally biased region" description="Low complexity" evidence="3">
    <location>
        <begin position="571"/>
        <end position="591"/>
    </location>
</feature>
<dbReference type="SUPFAM" id="SSF48366">
    <property type="entry name" value="Ras GEF"/>
    <property type="match status" value="1"/>
</dbReference>
<evidence type="ECO:0000313" key="6">
    <source>
        <dbReference type="Proteomes" id="UP001473302"/>
    </source>
</evidence>
<organism evidence="5 6">
    <name type="scientific">Mucor flavus</name>
    <dbReference type="NCBI Taxonomy" id="439312"/>
    <lineage>
        <taxon>Eukaryota</taxon>
        <taxon>Fungi</taxon>
        <taxon>Fungi incertae sedis</taxon>
        <taxon>Mucoromycota</taxon>
        <taxon>Mucoromycotina</taxon>
        <taxon>Mucoromycetes</taxon>
        <taxon>Mucorales</taxon>
        <taxon>Mucorineae</taxon>
        <taxon>Mucoraceae</taxon>
        <taxon>Mucor</taxon>
    </lineage>
</organism>
<dbReference type="SMART" id="SM00147">
    <property type="entry name" value="RasGEF"/>
    <property type="match status" value="1"/>
</dbReference>
<feature type="region of interest" description="Disordered" evidence="3">
    <location>
        <begin position="709"/>
        <end position="736"/>
    </location>
</feature>
<keyword evidence="6" id="KW-1185">Reference proteome</keyword>
<dbReference type="InterPro" id="IPR023578">
    <property type="entry name" value="Ras_GEF_dom_sf"/>
</dbReference>
<accession>A0ABP9YPR7</accession>
<dbReference type="PROSITE" id="PS50009">
    <property type="entry name" value="RASGEF_CAT"/>
    <property type="match status" value="1"/>
</dbReference>
<comment type="caution">
    <text evidence="5">The sequence shown here is derived from an EMBL/GenBank/DDBJ whole genome shotgun (WGS) entry which is preliminary data.</text>
</comment>
<evidence type="ECO:0000256" key="3">
    <source>
        <dbReference type="SAM" id="MobiDB-lite"/>
    </source>
</evidence>
<evidence type="ECO:0000313" key="5">
    <source>
        <dbReference type="EMBL" id="GAA5808835.1"/>
    </source>
</evidence>
<evidence type="ECO:0000259" key="4">
    <source>
        <dbReference type="PROSITE" id="PS50009"/>
    </source>
</evidence>
<evidence type="ECO:0000256" key="1">
    <source>
        <dbReference type="ARBA" id="ARBA00022658"/>
    </source>
</evidence>
<feature type="region of interest" description="Disordered" evidence="3">
    <location>
        <begin position="571"/>
        <end position="605"/>
    </location>
</feature>
<dbReference type="InterPro" id="IPR001895">
    <property type="entry name" value="RASGEF_cat_dom"/>
</dbReference>
<evidence type="ECO:0000256" key="2">
    <source>
        <dbReference type="PROSITE-ProRule" id="PRU00168"/>
    </source>
</evidence>